<dbReference type="EMBL" id="JAKCXM010000291">
    <property type="protein sequence ID" value="KAJ0396523.1"/>
    <property type="molecule type" value="Genomic_DNA"/>
</dbReference>
<evidence type="ECO:0000313" key="3">
    <source>
        <dbReference type="Proteomes" id="UP001209570"/>
    </source>
</evidence>
<feature type="region of interest" description="Disordered" evidence="1">
    <location>
        <begin position="544"/>
        <end position="568"/>
    </location>
</feature>
<evidence type="ECO:0000256" key="1">
    <source>
        <dbReference type="SAM" id="MobiDB-lite"/>
    </source>
</evidence>
<organism evidence="2 3">
    <name type="scientific">Pythium insidiosum</name>
    <name type="common">Pythiosis disease agent</name>
    <dbReference type="NCBI Taxonomy" id="114742"/>
    <lineage>
        <taxon>Eukaryota</taxon>
        <taxon>Sar</taxon>
        <taxon>Stramenopiles</taxon>
        <taxon>Oomycota</taxon>
        <taxon>Peronosporomycetes</taxon>
        <taxon>Pythiales</taxon>
        <taxon>Pythiaceae</taxon>
        <taxon>Pythium</taxon>
    </lineage>
</organism>
<proteinExistence type="predicted"/>
<feature type="region of interest" description="Disordered" evidence="1">
    <location>
        <begin position="65"/>
        <end position="100"/>
    </location>
</feature>
<feature type="compositionally biased region" description="Low complexity" evidence="1">
    <location>
        <begin position="554"/>
        <end position="568"/>
    </location>
</feature>
<protein>
    <submittedName>
        <fullName evidence="2">Uncharacterized protein</fullName>
    </submittedName>
</protein>
<accession>A0AAD5LXD4</accession>
<sequence length="1465" mass="160399">MERPPVPLQRKRRRVACDAAPTRESVLLMLQRCRPRDRELRAELMATYCRAWRAFQRLARRPSIPLPRASHDAGGAAPAPSLTPAPAPTSPTERKQGGASATVLAREVLDALARLRETVHSTWRNRSRQARSVLIDALLRQTETLYTDDDIPALVLWIYVLHDAALWWLGDVLVQLVQDDGEDADWWTLAVQAVLVEPARLPASTVGDCLQTPPWVELSSHQIAERLVAAVIDLAFDPAPPSEEAHRAHTAARRVLSRLGASATQPFCMHVLAVVTRVSARRLARSRDASGEASDSLESLRFFLRGQLETFLLATTNRQHAERDAVHQAAFLSDCLRCVALNEVADLVRQRWVDDRLQDDSTVRDRLADVISSCVQLEPELQRHLLALAHDLAVDALAQSEAALLRRTLELVACAAPSAYTHWCRSHLGAEPSTALSDDAAVHCLRAAAATSGGGGSVSAAHCSLVQSKRQLQFLVAFLLELDRPPTDDARQQQQQRRQHPCADHVLAHLSAVKTHQTTPLGATVGELLADFCSTTRLRHVQLQSREQHDVRMALSGTSTSSSSSSDVAVSRRLSLESSSSTRLTSSLSASSTSGTKATVREMVAAFRQHSTKLPSQVTQWRMFQPQAWRQQLLPCCLDVEAWTTESRDPQFLVSWLGLVQLLARHHIVSATDYAAFLGQVERWTELEQHRAQKSISRRRRARGCDDGVEWLRQLVERVVAIDQGPDALVALREAQWEHVGQAFVAAFEDIVDQRDEAQRDRAIAVVQTAVIDQLVTPSSSSADVLDRHVQLWVRLLSSQGDDTGIDPLARMAALEAYCRLLTVRLTSRRTTMDGAPSRVDLAAAVALGCLLGLLSSLPFCEQLAARWTREAEREVLGGGVVAVAVEPQHVHRAVHTRVALTSAFVGAFLRGLSTQSAALAQTGAGVLERVWTPELREFLVWLAHHVQWWGPAAGGPVDAAATAVVVELQSFRWFQATTSTADHLRSLLQWKRFWDLELHVTFDGPQDLSLVRRTRTRIETHVLSLRSAAGETPVKDALVWIAQAAMTTALAAAPAAPARLVALFQDLWTRQFASMDATVGALLQKLIESSLRLLSGSAPSVCSQAMIHVTIECLSVLLDTAGGVERRPRHATPLKTVIDWLDALARRDSDPNNASIDWTGAPLGVVLGHKDALSETAVFRLPSLCVLRWMSDWNRAVATVRAAAGQESPLLLLLASSRSFLQRLGVPFTGATTKITSPPSRSRHSTATFVRSQLGLFKWSLRLHLLQLPPIQANVGLHQRHERLASMLVSALCTESLATAAPAVATQCHLEWMAAVDAPPIPAPTTDESPDFDFQMVLLHVVASLCADVAPIARQVLAFQPPTASVSQAPSMTQAQAAPTADSHAWFVFFLASMALSLGRLDLLMAHHPSSWVNAVVDAACRLTEARQTSTLRVLAATDALHLRLEKVLERAQVPIPSAAALHP</sequence>
<comment type="caution">
    <text evidence="2">The sequence shown here is derived from an EMBL/GenBank/DDBJ whole genome shotgun (WGS) entry which is preliminary data.</text>
</comment>
<name>A0AAD5LXD4_PYTIN</name>
<reference evidence="2" key="1">
    <citation type="submission" date="2021-12" db="EMBL/GenBank/DDBJ databases">
        <title>Prjna785345.</title>
        <authorList>
            <person name="Rujirawat T."/>
            <person name="Krajaejun T."/>
        </authorList>
    </citation>
    <scope>NUCLEOTIDE SEQUENCE</scope>
    <source>
        <strain evidence="2">Pi057C3</strain>
    </source>
</reference>
<keyword evidence="3" id="KW-1185">Reference proteome</keyword>
<evidence type="ECO:0000313" key="2">
    <source>
        <dbReference type="EMBL" id="KAJ0396523.1"/>
    </source>
</evidence>
<gene>
    <name evidence="2" type="ORF">P43SY_003734</name>
</gene>
<dbReference type="Proteomes" id="UP001209570">
    <property type="component" value="Unassembled WGS sequence"/>
</dbReference>